<dbReference type="RefSeq" id="WP_113946247.1">
    <property type="nucleotide sequence ID" value="NZ_JBHEEG010000005.1"/>
</dbReference>
<gene>
    <name evidence="1" type="ORF">DFR47_11358</name>
</gene>
<name>A0A366DK87_9HYPH</name>
<evidence type="ECO:0008006" key="3">
    <source>
        <dbReference type="Google" id="ProtNLM"/>
    </source>
</evidence>
<organism evidence="1 2">
    <name type="scientific">Pseudochrobactrum asaccharolyticum</name>
    <dbReference type="NCBI Taxonomy" id="354351"/>
    <lineage>
        <taxon>Bacteria</taxon>
        <taxon>Pseudomonadati</taxon>
        <taxon>Pseudomonadota</taxon>
        <taxon>Alphaproteobacteria</taxon>
        <taxon>Hyphomicrobiales</taxon>
        <taxon>Brucellaceae</taxon>
        <taxon>Pseudochrobactrum</taxon>
    </lineage>
</organism>
<sequence length="63" mass="7035">MKPVIPYTYVVASQRRRTRSRWALSIHLPNGVVECLTTYSDRTKAVAAARLLAGSSKHVVVRP</sequence>
<accession>A0A366DK87</accession>
<comment type="caution">
    <text evidence="1">The sequence shown here is derived from an EMBL/GenBank/DDBJ whole genome shotgun (WGS) entry which is preliminary data.</text>
</comment>
<keyword evidence="2" id="KW-1185">Reference proteome</keyword>
<evidence type="ECO:0000313" key="2">
    <source>
        <dbReference type="Proteomes" id="UP000252893"/>
    </source>
</evidence>
<proteinExistence type="predicted"/>
<dbReference type="EMBL" id="QNRH01000013">
    <property type="protein sequence ID" value="RBO90497.1"/>
    <property type="molecule type" value="Genomic_DNA"/>
</dbReference>
<dbReference type="Proteomes" id="UP000252893">
    <property type="component" value="Unassembled WGS sequence"/>
</dbReference>
<reference evidence="1 2" key="1">
    <citation type="submission" date="2018-06" db="EMBL/GenBank/DDBJ databases">
        <title>Genomic Encyclopedia of Type Strains, Phase IV (KMG-IV): sequencing the most valuable type-strain genomes for metagenomic binning, comparative biology and taxonomic classification.</title>
        <authorList>
            <person name="Goeker M."/>
        </authorList>
    </citation>
    <scope>NUCLEOTIDE SEQUENCE [LARGE SCALE GENOMIC DNA]</scope>
    <source>
        <strain evidence="1 2">DSM 25619</strain>
    </source>
</reference>
<dbReference type="OrthoDB" id="9944621at2"/>
<evidence type="ECO:0000313" key="1">
    <source>
        <dbReference type="EMBL" id="RBO90497.1"/>
    </source>
</evidence>
<protein>
    <recommendedName>
        <fullName evidence="3">DUF1508 domain-containing protein</fullName>
    </recommendedName>
</protein>
<dbReference type="AlphaFoldDB" id="A0A366DK87"/>